<reference evidence="1" key="1">
    <citation type="submission" date="2020-05" db="EMBL/GenBank/DDBJ databases">
        <authorList>
            <person name="Zhu T."/>
            <person name="Keshari N."/>
            <person name="Lu X."/>
        </authorList>
    </citation>
    <scope>NUCLEOTIDE SEQUENCE</scope>
    <source>
        <strain evidence="1">NK1-12</strain>
    </source>
</reference>
<dbReference type="AlphaFoldDB" id="A0AA96WFJ8"/>
<proteinExistence type="predicted"/>
<name>A0AA96WFJ8_9CYAN</name>
<protein>
    <submittedName>
        <fullName evidence="1">Uncharacterized protein</fullName>
    </submittedName>
</protein>
<evidence type="ECO:0000313" key="1">
    <source>
        <dbReference type="EMBL" id="WNZ24160.1"/>
    </source>
</evidence>
<dbReference type="RefSeq" id="WP_316429828.1">
    <property type="nucleotide sequence ID" value="NZ_CP053586.1"/>
</dbReference>
<sequence length="81" mass="8837">MAILNYTTTIDSLKTIGEIQAILAKHGACSVSTEFSNGAPVGIHFAIDLNGELLNFKLPSNAEEVYQVPKKDTKVPNRYKT</sequence>
<gene>
    <name evidence="1" type="ORF">HJG54_15710</name>
</gene>
<organism evidence="1">
    <name type="scientific">Leptolyngbya sp. NK1-12</name>
    <dbReference type="NCBI Taxonomy" id="2547451"/>
    <lineage>
        <taxon>Bacteria</taxon>
        <taxon>Bacillati</taxon>
        <taxon>Cyanobacteriota</taxon>
        <taxon>Cyanophyceae</taxon>
        <taxon>Leptolyngbyales</taxon>
        <taxon>Leptolyngbyaceae</taxon>
        <taxon>Leptolyngbya group</taxon>
        <taxon>Leptolyngbya</taxon>
    </lineage>
</organism>
<accession>A0AA96WFJ8</accession>
<dbReference type="EMBL" id="CP053586">
    <property type="protein sequence ID" value="WNZ24160.1"/>
    <property type="molecule type" value="Genomic_DNA"/>
</dbReference>